<evidence type="ECO:0000256" key="1">
    <source>
        <dbReference type="ARBA" id="ARBA00022729"/>
    </source>
</evidence>
<dbReference type="GO" id="GO:0005886">
    <property type="term" value="C:plasma membrane"/>
    <property type="evidence" value="ECO:0007669"/>
    <property type="project" value="TreeGrafter"/>
</dbReference>
<evidence type="ECO:0000256" key="2">
    <source>
        <dbReference type="ARBA" id="ARBA00023157"/>
    </source>
</evidence>
<dbReference type="InterPro" id="IPR050958">
    <property type="entry name" value="Cell_Adh-Cytoskel_Orgn"/>
</dbReference>
<dbReference type="SUPFAM" id="SSF48726">
    <property type="entry name" value="Immunoglobulin"/>
    <property type="match status" value="3"/>
</dbReference>
<feature type="domain" description="Ig-like" evidence="4">
    <location>
        <begin position="7"/>
        <end position="101"/>
    </location>
</feature>
<keyword evidence="1" id="KW-0732">Signal</keyword>
<keyword evidence="6" id="KW-1185">Reference proteome</keyword>
<evidence type="ECO:0000313" key="5">
    <source>
        <dbReference type="EMBL" id="TKR58019.1"/>
    </source>
</evidence>
<dbReference type="GO" id="GO:0007156">
    <property type="term" value="P:homophilic cell adhesion via plasma membrane adhesion molecules"/>
    <property type="evidence" value="ECO:0007669"/>
    <property type="project" value="TreeGrafter"/>
</dbReference>
<keyword evidence="3" id="KW-0393">Immunoglobulin domain</keyword>
<comment type="caution">
    <text evidence="5">The sequence shown here is derived from an EMBL/GenBank/DDBJ whole genome shotgun (WGS) entry which is preliminary data.</text>
</comment>
<keyword evidence="2" id="KW-1015">Disulfide bond</keyword>
<dbReference type="PANTHER" id="PTHR45080">
    <property type="entry name" value="CONTACTIN 5"/>
    <property type="match status" value="1"/>
</dbReference>
<dbReference type="CDD" id="cd00096">
    <property type="entry name" value="Ig"/>
    <property type="match status" value="1"/>
</dbReference>
<dbReference type="PANTHER" id="PTHR45080:SF8">
    <property type="entry name" value="IG-LIKE DOMAIN-CONTAINING PROTEIN"/>
    <property type="match status" value="1"/>
</dbReference>
<dbReference type="InterPro" id="IPR013783">
    <property type="entry name" value="Ig-like_fold"/>
</dbReference>
<reference evidence="5 6" key="1">
    <citation type="journal article" date="2015" name="Genome Biol.">
        <title>Comparative genomics of Steinernema reveals deeply conserved gene regulatory networks.</title>
        <authorList>
            <person name="Dillman A.R."/>
            <person name="Macchietto M."/>
            <person name="Porter C.F."/>
            <person name="Rogers A."/>
            <person name="Williams B."/>
            <person name="Antoshechkin I."/>
            <person name="Lee M.M."/>
            <person name="Goodwin Z."/>
            <person name="Lu X."/>
            <person name="Lewis E.E."/>
            <person name="Goodrich-Blair H."/>
            <person name="Stock S.P."/>
            <person name="Adams B.J."/>
            <person name="Sternberg P.W."/>
            <person name="Mortazavi A."/>
        </authorList>
    </citation>
    <scope>NUCLEOTIDE SEQUENCE [LARGE SCALE GENOMIC DNA]</scope>
    <source>
        <strain evidence="5 6">ALL</strain>
    </source>
</reference>
<dbReference type="InterPro" id="IPR003599">
    <property type="entry name" value="Ig_sub"/>
</dbReference>
<dbReference type="EMBL" id="AZBU02000014">
    <property type="protein sequence ID" value="TKR58019.1"/>
    <property type="molecule type" value="Genomic_DNA"/>
</dbReference>
<feature type="domain" description="Ig-like" evidence="4">
    <location>
        <begin position="106"/>
        <end position="200"/>
    </location>
</feature>
<evidence type="ECO:0000313" key="6">
    <source>
        <dbReference type="Proteomes" id="UP000298663"/>
    </source>
</evidence>
<dbReference type="InterPro" id="IPR036179">
    <property type="entry name" value="Ig-like_dom_sf"/>
</dbReference>
<name>A0A4U5LQ19_STECR</name>
<dbReference type="InterPro" id="IPR007110">
    <property type="entry name" value="Ig-like_dom"/>
</dbReference>
<dbReference type="SMART" id="SM00408">
    <property type="entry name" value="IGc2"/>
    <property type="match status" value="2"/>
</dbReference>
<reference evidence="5 6" key="2">
    <citation type="journal article" date="2019" name="G3 (Bethesda)">
        <title>Hybrid Assembly of the Genome of the Entomopathogenic Nematode Steinernema carpocapsae Identifies the X-Chromosome.</title>
        <authorList>
            <person name="Serra L."/>
            <person name="Macchietto M."/>
            <person name="Macias-Munoz A."/>
            <person name="McGill C.J."/>
            <person name="Rodriguez I.M."/>
            <person name="Rodriguez B."/>
            <person name="Murad R."/>
            <person name="Mortazavi A."/>
        </authorList>
    </citation>
    <scope>NUCLEOTIDE SEQUENCE [LARGE SCALE GENOMIC DNA]</scope>
    <source>
        <strain evidence="5 6">ALL</strain>
    </source>
</reference>
<evidence type="ECO:0000256" key="3">
    <source>
        <dbReference type="ARBA" id="ARBA00023319"/>
    </source>
</evidence>
<dbReference type="SMART" id="SM00409">
    <property type="entry name" value="IG"/>
    <property type="match status" value="3"/>
</dbReference>
<gene>
    <name evidence="5" type="ORF">L596_030647</name>
</gene>
<protein>
    <recommendedName>
        <fullName evidence="4">Ig-like domain-containing protein</fullName>
    </recommendedName>
</protein>
<accession>A0A4U5LQ19</accession>
<dbReference type="STRING" id="34508.A0A4U5LQ19"/>
<organism evidence="5 6">
    <name type="scientific">Steinernema carpocapsae</name>
    <name type="common">Entomopathogenic nematode</name>
    <dbReference type="NCBI Taxonomy" id="34508"/>
    <lineage>
        <taxon>Eukaryota</taxon>
        <taxon>Metazoa</taxon>
        <taxon>Ecdysozoa</taxon>
        <taxon>Nematoda</taxon>
        <taxon>Chromadorea</taxon>
        <taxon>Rhabditida</taxon>
        <taxon>Tylenchina</taxon>
        <taxon>Panagrolaimomorpha</taxon>
        <taxon>Strongyloidoidea</taxon>
        <taxon>Steinernematidae</taxon>
        <taxon>Steinernema</taxon>
    </lineage>
</organism>
<dbReference type="OrthoDB" id="504170at2759"/>
<sequence>MSNGQAPTFLQDPKLRQNDDGSVTLECFLVADPTPEIKWFYNETELMADNRLEFELQDKGDSAFLAILRMRNLTDADTGDYRCGVANIHGNGSANFDLKLSRFSSPTFITQPKIKAKENGRVMVLEFQVKSALKPTFVWKRGDEVVAASDRLKIVEREMNPEEYYAALEITNPKNETDAGGFVCTVQNDSGKLFATFTVKFEVPQGAPTFTRKPQIIQKISNSGEPLVVFDVGFQSDINPEVVWISPRRKKMKETGRFKFTLSKEASAFTAQLELKDFKAKDSGVYVCNVKNQAGQANVELTLNVEEGDANEA</sequence>
<proteinExistence type="predicted"/>
<evidence type="ECO:0000259" key="4">
    <source>
        <dbReference type="PROSITE" id="PS50835"/>
    </source>
</evidence>
<dbReference type="Proteomes" id="UP000298663">
    <property type="component" value="Unassembled WGS sequence"/>
</dbReference>
<dbReference type="PROSITE" id="PS50835">
    <property type="entry name" value="IG_LIKE"/>
    <property type="match status" value="3"/>
</dbReference>
<dbReference type="InterPro" id="IPR013098">
    <property type="entry name" value="Ig_I-set"/>
</dbReference>
<dbReference type="AlphaFoldDB" id="A0A4U5LQ19"/>
<dbReference type="Pfam" id="PF07679">
    <property type="entry name" value="I-set"/>
    <property type="match status" value="3"/>
</dbReference>
<dbReference type="Gene3D" id="2.60.40.10">
    <property type="entry name" value="Immunoglobulins"/>
    <property type="match status" value="3"/>
</dbReference>
<dbReference type="InterPro" id="IPR003598">
    <property type="entry name" value="Ig_sub2"/>
</dbReference>
<feature type="domain" description="Ig-like" evidence="4">
    <location>
        <begin position="208"/>
        <end position="304"/>
    </location>
</feature>